<accession>A0A0N0P296</accession>
<dbReference type="AlphaFoldDB" id="A0A0N0P296"/>
<gene>
    <name evidence="1" type="ORF">ABL78_8289</name>
</gene>
<evidence type="ECO:0000313" key="2">
    <source>
        <dbReference type="Proteomes" id="UP000038009"/>
    </source>
</evidence>
<protein>
    <submittedName>
        <fullName evidence="1">Uncharacterized protein</fullName>
    </submittedName>
</protein>
<name>A0A0N0P296_LEPSE</name>
<dbReference type="VEuPathDB" id="TriTrypDB:Lsey_0596_0010"/>
<dbReference type="EMBL" id="LJSK01000596">
    <property type="protein sequence ID" value="KPI82696.1"/>
    <property type="molecule type" value="Genomic_DNA"/>
</dbReference>
<organism evidence="1 2">
    <name type="scientific">Leptomonas seymouri</name>
    <dbReference type="NCBI Taxonomy" id="5684"/>
    <lineage>
        <taxon>Eukaryota</taxon>
        <taxon>Discoba</taxon>
        <taxon>Euglenozoa</taxon>
        <taxon>Kinetoplastea</taxon>
        <taxon>Metakinetoplastina</taxon>
        <taxon>Trypanosomatida</taxon>
        <taxon>Trypanosomatidae</taxon>
        <taxon>Leishmaniinae</taxon>
        <taxon>Leptomonas</taxon>
    </lineage>
</organism>
<proteinExistence type="predicted"/>
<reference evidence="1 2" key="1">
    <citation type="journal article" date="2015" name="PLoS Pathog.">
        <title>Leptomonas seymouri: Adaptations to the Dixenous Life Cycle Analyzed by Genome Sequencing, Transcriptome Profiling and Co-infection with Leishmania donovani.</title>
        <authorList>
            <person name="Kraeva N."/>
            <person name="Butenko A."/>
            <person name="Hlavacova J."/>
            <person name="Kostygov A."/>
            <person name="Myskova J."/>
            <person name="Grybchuk D."/>
            <person name="Lestinova T."/>
            <person name="Votypka J."/>
            <person name="Volf P."/>
            <person name="Opperdoes F."/>
            <person name="Flegontov P."/>
            <person name="Lukes J."/>
            <person name="Yurchenko V."/>
        </authorList>
    </citation>
    <scope>NUCLEOTIDE SEQUENCE [LARGE SCALE GENOMIC DNA]</scope>
    <source>
        <strain evidence="1 2">ATCC 30220</strain>
    </source>
</reference>
<keyword evidence="2" id="KW-1185">Reference proteome</keyword>
<comment type="caution">
    <text evidence="1">The sequence shown here is derived from an EMBL/GenBank/DDBJ whole genome shotgun (WGS) entry which is preliminary data.</text>
</comment>
<sequence>MNTAAIITCGVAMAMKETKTLVNCTCFKYEISIARFASMLAMNRGSHVMNFATRMPEKNSLVAFTRASVAFISFCRAAICHFMIHAFTGSVNSSANSATREHQPTKRLRKIMEMRNTMGLLQMYMQY</sequence>
<evidence type="ECO:0000313" key="1">
    <source>
        <dbReference type="EMBL" id="KPI82696.1"/>
    </source>
</evidence>
<dbReference type="Proteomes" id="UP000038009">
    <property type="component" value="Unassembled WGS sequence"/>
</dbReference>
<dbReference type="OrthoDB" id="10514229at2759"/>